<accession>A0A7W1XD47</accession>
<dbReference type="EMBL" id="JACEIP010000042">
    <property type="protein sequence ID" value="MBA4544491.1"/>
    <property type="molecule type" value="Genomic_DNA"/>
</dbReference>
<dbReference type="AlphaFoldDB" id="A0A7W1XD47"/>
<feature type="active site" evidence="6">
    <location>
        <position position="80"/>
    </location>
</feature>
<evidence type="ECO:0000313" key="10">
    <source>
        <dbReference type="Proteomes" id="UP000530514"/>
    </source>
</evidence>
<dbReference type="EC" id="2.1.1.37" evidence="1"/>
<dbReference type="RefSeq" id="WP_181735467.1">
    <property type="nucleotide sequence ID" value="NZ_JACEIP010000042.1"/>
</dbReference>
<dbReference type="PANTHER" id="PTHR46098">
    <property type="entry name" value="TRNA (CYTOSINE(38)-C(5))-METHYLTRANSFERASE"/>
    <property type="match status" value="1"/>
</dbReference>
<dbReference type="InterPro" id="IPR050750">
    <property type="entry name" value="C5-MTase"/>
</dbReference>
<keyword evidence="3 6" id="KW-0808">Transferase</keyword>
<dbReference type="GO" id="GO:0003886">
    <property type="term" value="F:DNA (cytosine-5-)-methyltransferase activity"/>
    <property type="evidence" value="ECO:0007669"/>
    <property type="project" value="UniProtKB-EC"/>
</dbReference>
<dbReference type="Gene3D" id="3.40.50.150">
    <property type="entry name" value="Vaccinia Virus protein VP39"/>
    <property type="match status" value="1"/>
</dbReference>
<evidence type="ECO:0000256" key="5">
    <source>
        <dbReference type="ARBA" id="ARBA00022747"/>
    </source>
</evidence>
<dbReference type="SUPFAM" id="SSF53335">
    <property type="entry name" value="S-adenosyl-L-methionine-dependent methyltransferases"/>
    <property type="match status" value="1"/>
</dbReference>
<dbReference type="PRINTS" id="PR00105">
    <property type="entry name" value="C5METTRFRASE"/>
</dbReference>
<comment type="caution">
    <text evidence="9">The sequence shown here is derived from an EMBL/GenBank/DDBJ whole genome shotgun (WGS) entry which is preliminary data.</text>
</comment>
<protein>
    <recommendedName>
        <fullName evidence="1">DNA (cytosine-5-)-methyltransferase</fullName>
        <ecNumber evidence="1">2.1.1.37</ecNumber>
    </recommendedName>
</protein>
<dbReference type="PANTHER" id="PTHR46098:SF1">
    <property type="entry name" value="TRNA (CYTOSINE(38)-C(5))-METHYLTRANSFERASE"/>
    <property type="match status" value="1"/>
</dbReference>
<keyword evidence="5" id="KW-0680">Restriction system</keyword>
<organism evidence="9 10">
    <name type="scientific">Thermoactinomyces daqus</name>
    <dbReference type="NCBI Taxonomy" id="1329516"/>
    <lineage>
        <taxon>Bacteria</taxon>
        <taxon>Bacillati</taxon>
        <taxon>Bacillota</taxon>
        <taxon>Bacilli</taxon>
        <taxon>Bacillales</taxon>
        <taxon>Thermoactinomycetaceae</taxon>
        <taxon>Thermoactinomyces</taxon>
    </lineage>
</organism>
<evidence type="ECO:0000256" key="8">
    <source>
        <dbReference type="SAM" id="MobiDB-lite"/>
    </source>
</evidence>
<keyword evidence="4 6" id="KW-0949">S-adenosyl-L-methionine</keyword>
<dbReference type="InterPro" id="IPR001525">
    <property type="entry name" value="C5_MeTfrase"/>
</dbReference>
<evidence type="ECO:0000256" key="7">
    <source>
        <dbReference type="RuleBase" id="RU000416"/>
    </source>
</evidence>
<proteinExistence type="inferred from homology"/>
<dbReference type="NCBIfam" id="TIGR00675">
    <property type="entry name" value="dcm"/>
    <property type="match status" value="1"/>
</dbReference>
<sequence>MRVLDLFSGIGGFSLAAHWAGMETAAFCEIEPFCQKVLRKNFPGVPIYDDVRSVTKEKLERDGVINGDRTIGLVCGGVPCQPFSVAGKQQGINDDRHLWPEMYRIIQEIRPPWVLIENVNGFVKLALDLVIDDLENEGYEARTFIIPASAVGAPHRRDRVWVVAHTSSFRGHPGAEEPGTVRKMLSNWPKHGDANGSSKTRARVTLANTDSAGREKRHLAAVTEGTGFSTRGTDPRRAERFPQSGLGRVPDGIPTKLDQHRWPAGLGQAQYEWEPPRVAEGVKNRKDRLKALGNAIVPQVAYQILKAIMEVEKHEPASRIHTN</sequence>
<dbReference type="Proteomes" id="UP000530514">
    <property type="component" value="Unassembled WGS sequence"/>
</dbReference>
<gene>
    <name evidence="9" type="ORF">H1164_16785</name>
</gene>
<reference evidence="9 10" key="1">
    <citation type="submission" date="2020-07" db="EMBL/GenBank/DDBJ databases">
        <authorList>
            <person name="Feng H."/>
        </authorList>
    </citation>
    <scope>NUCLEOTIDE SEQUENCE [LARGE SCALE GENOMIC DNA]</scope>
    <source>
        <strain evidence="10">s-11</strain>
    </source>
</reference>
<evidence type="ECO:0000256" key="4">
    <source>
        <dbReference type="ARBA" id="ARBA00022691"/>
    </source>
</evidence>
<dbReference type="GO" id="GO:0009307">
    <property type="term" value="P:DNA restriction-modification system"/>
    <property type="evidence" value="ECO:0007669"/>
    <property type="project" value="UniProtKB-KW"/>
</dbReference>
<dbReference type="InterPro" id="IPR031303">
    <property type="entry name" value="C5_meth_CS"/>
</dbReference>
<name>A0A7W1XD47_9BACL</name>
<dbReference type="InterPro" id="IPR029063">
    <property type="entry name" value="SAM-dependent_MTases_sf"/>
</dbReference>
<keyword evidence="2 6" id="KW-0489">Methyltransferase</keyword>
<evidence type="ECO:0000256" key="1">
    <source>
        <dbReference type="ARBA" id="ARBA00011975"/>
    </source>
</evidence>
<comment type="similarity">
    <text evidence="6 7">Belongs to the class I-like SAM-binding methyltransferase superfamily. C5-methyltransferase family.</text>
</comment>
<dbReference type="GO" id="GO:0032259">
    <property type="term" value="P:methylation"/>
    <property type="evidence" value="ECO:0007669"/>
    <property type="project" value="UniProtKB-KW"/>
</dbReference>
<evidence type="ECO:0000256" key="6">
    <source>
        <dbReference type="PROSITE-ProRule" id="PRU01016"/>
    </source>
</evidence>
<dbReference type="Pfam" id="PF00145">
    <property type="entry name" value="DNA_methylase"/>
    <property type="match status" value="1"/>
</dbReference>
<evidence type="ECO:0000313" key="9">
    <source>
        <dbReference type="EMBL" id="MBA4544491.1"/>
    </source>
</evidence>
<evidence type="ECO:0000256" key="2">
    <source>
        <dbReference type="ARBA" id="ARBA00022603"/>
    </source>
</evidence>
<feature type="region of interest" description="Disordered" evidence="8">
    <location>
        <begin position="225"/>
        <end position="253"/>
    </location>
</feature>
<dbReference type="PROSITE" id="PS51679">
    <property type="entry name" value="SAM_MT_C5"/>
    <property type="match status" value="1"/>
</dbReference>
<evidence type="ECO:0000256" key="3">
    <source>
        <dbReference type="ARBA" id="ARBA00022679"/>
    </source>
</evidence>
<dbReference type="PROSITE" id="PS00095">
    <property type="entry name" value="C5_MTASE_2"/>
    <property type="match status" value="1"/>
</dbReference>
<keyword evidence="10" id="KW-1185">Reference proteome</keyword>